<dbReference type="InterPro" id="IPR011042">
    <property type="entry name" value="6-blade_b-propeller_TolB-like"/>
</dbReference>
<evidence type="ECO:0000313" key="5">
    <source>
        <dbReference type="Proteomes" id="UP001062263"/>
    </source>
</evidence>
<dbReference type="Gene3D" id="2.120.10.30">
    <property type="entry name" value="TolB, C-terminal domain"/>
    <property type="match status" value="1"/>
</dbReference>
<keyword evidence="2" id="KW-0964">Secreted</keyword>
<dbReference type="EMBL" id="AP025943">
    <property type="protein sequence ID" value="BDL44403.1"/>
    <property type="molecule type" value="Genomic_DNA"/>
</dbReference>
<feature type="signal peptide" evidence="3">
    <location>
        <begin position="1"/>
        <end position="26"/>
    </location>
</feature>
<gene>
    <name evidence="4" type="ORF">Abiwalacus_19770</name>
</gene>
<evidence type="ECO:0000313" key="4">
    <source>
        <dbReference type="EMBL" id="BDL44403.1"/>
    </source>
</evidence>
<evidence type="ECO:0000256" key="2">
    <source>
        <dbReference type="ARBA" id="ARBA00022525"/>
    </source>
</evidence>
<dbReference type="PANTHER" id="PTHR10009:SF18">
    <property type="entry name" value="PROTEIN YELLOW-LIKE PROTEIN"/>
    <property type="match status" value="1"/>
</dbReference>
<accession>A0ABN6QM98</accession>
<evidence type="ECO:0008006" key="6">
    <source>
        <dbReference type="Google" id="ProtNLM"/>
    </source>
</evidence>
<dbReference type="Pfam" id="PF03022">
    <property type="entry name" value="MRJP"/>
    <property type="match status" value="1"/>
</dbReference>
<reference evidence="4" key="1">
    <citation type="submission" date="2022-06" db="EMBL/GenBank/DDBJ databases">
        <title>Akkermansia biwalacus sp. nov., an anaerobic mucin-degrading bacterium isolated from human intestine.</title>
        <authorList>
            <person name="Kobayashi Y."/>
            <person name="Inoue S."/>
            <person name="Kawahara T."/>
            <person name="Kohda N."/>
        </authorList>
    </citation>
    <scope>NUCLEOTIDE SEQUENCE</scope>
    <source>
        <strain evidence="4">WON2089</strain>
    </source>
</reference>
<dbReference type="PANTHER" id="PTHR10009">
    <property type="entry name" value="PROTEIN YELLOW-RELATED"/>
    <property type="match status" value="1"/>
</dbReference>
<dbReference type="InterPro" id="IPR017996">
    <property type="entry name" value="MRJP/yellow-related"/>
</dbReference>
<comment type="subcellular location">
    <subcellularLocation>
        <location evidence="1">Secreted</location>
    </subcellularLocation>
</comment>
<dbReference type="Proteomes" id="UP001062263">
    <property type="component" value="Chromosome"/>
</dbReference>
<protein>
    <recommendedName>
        <fullName evidence="6">Major royal jelly protein</fullName>
    </recommendedName>
</protein>
<keyword evidence="5" id="KW-1185">Reference proteome</keyword>
<feature type="chain" id="PRO_5045862573" description="Major royal jelly protein" evidence="3">
    <location>
        <begin position="27"/>
        <end position="349"/>
    </location>
</feature>
<evidence type="ECO:0000256" key="3">
    <source>
        <dbReference type="SAM" id="SignalP"/>
    </source>
</evidence>
<dbReference type="SUPFAM" id="SSF101898">
    <property type="entry name" value="NHL repeat"/>
    <property type="match status" value="1"/>
</dbReference>
<organism evidence="4 5">
    <name type="scientific">Akkermansia biwaensis</name>
    <dbReference type="NCBI Taxonomy" id="2946555"/>
    <lineage>
        <taxon>Bacteria</taxon>
        <taxon>Pseudomonadati</taxon>
        <taxon>Verrucomicrobiota</taxon>
        <taxon>Verrucomicrobiia</taxon>
        <taxon>Verrucomicrobiales</taxon>
        <taxon>Akkermansiaceae</taxon>
        <taxon>Akkermansia</taxon>
    </lineage>
</organism>
<keyword evidence="3" id="KW-0732">Signal</keyword>
<evidence type="ECO:0000256" key="1">
    <source>
        <dbReference type="ARBA" id="ARBA00004613"/>
    </source>
</evidence>
<name>A0ABN6QM98_9BACT</name>
<sequence>MIPMKAFIISTCIALLAMCASFSQEARSESGIEPVASFKGAQVTGVTVTDKGRIFVNFPRWHETIPCSVAEVDRQGNFKPYPDEKTNRWEKGKTQDDDAFVCVQSVVADGDRLYIIDTKNPMIGTTVATPTLYVYDLDTNKMIRKYPLSESTKPKSYVNDLRVDREHGKIYFTDSNEPGLIVLDIKSGENYRMLDNHPYTTAEQDHITVNGRRHDGKVHSDGIALDKKNGILYFHALTGRTLYGIPVRQLIDRRIDEEKITKMKTPSPDGMIMDSRGNLYMGDLENNSIVYLTPDRKNIRTLASGKEISWPDTFSIHDGYLYFTNSRIQEAQDDISDMVFNLEKVKLPE</sequence>
<proteinExistence type="predicted"/>